<evidence type="ECO:0000313" key="2">
    <source>
        <dbReference type="Proteomes" id="UP001215598"/>
    </source>
</evidence>
<keyword evidence="2" id="KW-1185">Reference proteome</keyword>
<dbReference type="AlphaFoldDB" id="A0AAD7M8L1"/>
<evidence type="ECO:0000313" key="1">
    <source>
        <dbReference type="EMBL" id="KAJ7705769.1"/>
    </source>
</evidence>
<dbReference type="Proteomes" id="UP001215598">
    <property type="component" value="Unassembled WGS sequence"/>
</dbReference>
<proteinExistence type="predicted"/>
<reference evidence="1" key="1">
    <citation type="submission" date="2023-03" db="EMBL/GenBank/DDBJ databases">
        <title>Massive genome expansion in bonnet fungi (Mycena s.s.) driven by repeated elements and novel gene families across ecological guilds.</title>
        <authorList>
            <consortium name="Lawrence Berkeley National Laboratory"/>
            <person name="Harder C.B."/>
            <person name="Miyauchi S."/>
            <person name="Viragh M."/>
            <person name="Kuo A."/>
            <person name="Thoen E."/>
            <person name="Andreopoulos B."/>
            <person name="Lu D."/>
            <person name="Skrede I."/>
            <person name="Drula E."/>
            <person name="Henrissat B."/>
            <person name="Morin E."/>
            <person name="Kohler A."/>
            <person name="Barry K."/>
            <person name="LaButti K."/>
            <person name="Morin E."/>
            <person name="Salamov A."/>
            <person name="Lipzen A."/>
            <person name="Mereny Z."/>
            <person name="Hegedus B."/>
            <person name="Baldrian P."/>
            <person name="Stursova M."/>
            <person name="Weitz H."/>
            <person name="Taylor A."/>
            <person name="Grigoriev I.V."/>
            <person name="Nagy L.G."/>
            <person name="Martin F."/>
            <person name="Kauserud H."/>
        </authorList>
    </citation>
    <scope>NUCLEOTIDE SEQUENCE</scope>
    <source>
        <strain evidence="1">CBHHK182m</strain>
    </source>
</reference>
<gene>
    <name evidence="1" type="ORF">B0H16DRAFT_1482125</name>
</gene>
<dbReference type="EMBL" id="JARKIB010000466">
    <property type="protein sequence ID" value="KAJ7705769.1"/>
    <property type="molecule type" value="Genomic_DNA"/>
</dbReference>
<accession>A0AAD7M8L1</accession>
<protein>
    <submittedName>
        <fullName evidence="1">Uncharacterized protein</fullName>
    </submittedName>
</protein>
<name>A0AAD7M8L1_9AGAR</name>
<organism evidence="1 2">
    <name type="scientific">Mycena metata</name>
    <dbReference type="NCBI Taxonomy" id="1033252"/>
    <lineage>
        <taxon>Eukaryota</taxon>
        <taxon>Fungi</taxon>
        <taxon>Dikarya</taxon>
        <taxon>Basidiomycota</taxon>
        <taxon>Agaricomycotina</taxon>
        <taxon>Agaricomycetes</taxon>
        <taxon>Agaricomycetidae</taxon>
        <taxon>Agaricales</taxon>
        <taxon>Marasmiineae</taxon>
        <taxon>Mycenaceae</taxon>
        <taxon>Mycena</taxon>
    </lineage>
</organism>
<sequence>MATGTAVAQWAQKAKKMLLEGGLGGLWEEWVDQWWALERSTDFVTQPKTHPTTSRPTEVGLWVKSARKGTPKVEPQRFAKDWWAWWTAINPEWCVDGGKLLRIEREGSWEELRRPGQNGFLNIVVCLRCWRIADGKETDDWVKAVEDVKWVLRKVVG</sequence>
<comment type="caution">
    <text evidence="1">The sequence shown here is derived from an EMBL/GenBank/DDBJ whole genome shotgun (WGS) entry which is preliminary data.</text>
</comment>